<comment type="caution">
    <text evidence="3">The sequence shown here is derived from an EMBL/GenBank/DDBJ whole genome shotgun (WGS) entry which is preliminary data.</text>
</comment>
<dbReference type="Gene3D" id="1.10.340.70">
    <property type="match status" value="1"/>
</dbReference>
<keyword evidence="4" id="KW-1185">Reference proteome</keyword>
<proteinExistence type="predicted"/>
<feature type="domain" description="Integrase zinc-binding" evidence="2">
    <location>
        <begin position="65"/>
        <end position="106"/>
    </location>
</feature>
<gene>
    <name evidence="3" type="ORF">E3N88_22947</name>
</gene>
<organism evidence="3 4">
    <name type="scientific">Mikania micrantha</name>
    <name type="common">bitter vine</name>
    <dbReference type="NCBI Taxonomy" id="192012"/>
    <lineage>
        <taxon>Eukaryota</taxon>
        <taxon>Viridiplantae</taxon>
        <taxon>Streptophyta</taxon>
        <taxon>Embryophyta</taxon>
        <taxon>Tracheophyta</taxon>
        <taxon>Spermatophyta</taxon>
        <taxon>Magnoliopsida</taxon>
        <taxon>eudicotyledons</taxon>
        <taxon>Gunneridae</taxon>
        <taxon>Pentapetalae</taxon>
        <taxon>asterids</taxon>
        <taxon>campanulids</taxon>
        <taxon>Asterales</taxon>
        <taxon>Asteraceae</taxon>
        <taxon>Asteroideae</taxon>
        <taxon>Heliantheae alliance</taxon>
        <taxon>Eupatorieae</taxon>
        <taxon>Mikania</taxon>
    </lineage>
</organism>
<evidence type="ECO:0000256" key="1">
    <source>
        <dbReference type="SAM" id="Phobius"/>
    </source>
</evidence>
<dbReference type="OrthoDB" id="1938712at2759"/>
<dbReference type="EMBL" id="SZYD01000012">
    <property type="protein sequence ID" value="KAD4585346.1"/>
    <property type="molecule type" value="Genomic_DNA"/>
</dbReference>
<dbReference type="Proteomes" id="UP000326396">
    <property type="component" value="Linkage Group LG2"/>
</dbReference>
<reference evidence="3 4" key="1">
    <citation type="submission" date="2019-05" db="EMBL/GenBank/DDBJ databases">
        <title>Mikania micrantha, genome provides insights into the molecular mechanism of rapid growth.</title>
        <authorList>
            <person name="Liu B."/>
        </authorList>
    </citation>
    <scope>NUCLEOTIDE SEQUENCE [LARGE SCALE GENOMIC DNA]</scope>
    <source>
        <strain evidence="3">NLD-2019</strain>
        <tissue evidence="3">Leaf</tissue>
    </source>
</reference>
<dbReference type="InterPro" id="IPR041588">
    <property type="entry name" value="Integrase_H2C2"/>
</dbReference>
<dbReference type="AlphaFoldDB" id="A0A5N6NBW1"/>
<sequence length="107" mass="12444">MDEMKWVSIVVLQVVLSSVGHVVGWRLGLTLSLKDEMSCGAELLLETKDDGLMYYLNRLWIPNKDDLRMMILDEAHKSRYSIHPGADKMYQDLRALYWWPGMKKDIA</sequence>
<keyword evidence="1" id="KW-0472">Membrane</keyword>
<keyword evidence="1" id="KW-1133">Transmembrane helix</keyword>
<evidence type="ECO:0000313" key="4">
    <source>
        <dbReference type="Proteomes" id="UP000326396"/>
    </source>
</evidence>
<feature type="transmembrane region" description="Helical" evidence="1">
    <location>
        <begin position="6"/>
        <end position="27"/>
    </location>
</feature>
<name>A0A5N6NBW1_9ASTR</name>
<dbReference type="Pfam" id="PF17921">
    <property type="entry name" value="Integrase_H2C2"/>
    <property type="match status" value="1"/>
</dbReference>
<evidence type="ECO:0000259" key="2">
    <source>
        <dbReference type="Pfam" id="PF17921"/>
    </source>
</evidence>
<keyword evidence="1" id="KW-0812">Transmembrane</keyword>
<protein>
    <recommendedName>
        <fullName evidence="2">Integrase zinc-binding domain-containing protein</fullName>
    </recommendedName>
</protein>
<accession>A0A5N6NBW1</accession>
<evidence type="ECO:0000313" key="3">
    <source>
        <dbReference type="EMBL" id="KAD4585346.1"/>
    </source>
</evidence>